<sequence>MERSTEALVENGILEMQELILVSEDQKPLPKLKHWKWWLMVAFNVAFLLVGQSAATVLGRFYFKGGGESLWMATLVQSAAFPVLLLPRFFLPSAKSLPTESTTTTFISKPSVLSLASLYFFLGTLLAGDNFLYSVGLHYLPLSTYSLLCAAQLAFNAIFSFFINSQKFTALILNSVVIISLSASLISDYSESSDQEDHEKKDSKAQYIAGFSCTLAASAGYALLLSLMQFSFEKILKKESFSVVLDMQIYTSFVATLICIVGLLASGEWKELKCEMERSEKGKAVYVMTLVGIALAWQVCSVGVVGLIFIVSSLFSNVVSMFTLPLAPVGGVVLYKEKMDGVKVVAMLLAIWGFASYIYQQYLDDQEAKTTENNGSNAVLDSSSS</sequence>
<feature type="transmembrane region" description="Helical" evidence="7">
    <location>
        <begin position="37"/>
        <end position="58"/>
    </location>
</feature>
<dbReference type="Proteomes" id="UP001652623">
    <property type="component" value="Chromosome 11"/>
</dbReference>
<feature type="transmembrane region" description="Helical" evidence="7">
    <location>
        <begin position="247"/>
        <end position="265"/>
    </location>
</feature>
<feature type="transmembrane region" description="Helical" evidence="7">
    <location>
        <begin position="111"/>
        <end position="133"/>
    </location>
</feature>
<comment type="subcellular location">
    <subcellularLocation>
        <location evidence="1 7">Membrane</location>
        <topology evidence="1 7">Multi-pass membrane protein</topology>
    </subcellularLocation>
</comment>
<dbReference type="GO" id="GO:0015211">
    <property type="term" value="F:purine nucleoside transmembrane transporter activity"/>
    <property type="evidence" value="ECO:0007669"/>
    <property type="project" value="UniProtKB-UniRule"/>
</dbReference>
<evidence type="ECO:0000256" key="6">
    <source>
        <dbReference type="ARBA" id="ARBA00023136"/>
    </source>
</evidence>
<name>A0A6P3ZH34_ZIZJJ</name>
<comment type="similarity">
    <text evidence="2 7">Belongs to the purine permeases (TC 2.A.7.14) family.</text>
</comment>
<protein>
    <recommendedName>
        <fullName evidence="7">Probable purine permease</fullName>
    </recommendedName>
</protein>
<keyword evidence="6 7" id="KW-0472">Membrane</keyword>
<feature type="transmembrane region" description="Helical" evidence="7">
    <location>
        <begin position="317"/>
        <end position="335"/>
    </location>
</feature>
<evidence type="ECO:0000313" key="9">
    <source>
        <dbReference type="RefSeq" id="XP_015877922.3"/>
    </source>
</evidence>
<evidence type="ECO:0000256" key="3">
    <source>
        <dbReference type="ARBA" id="ARBA00022448"/>
    </source>
</evidence>
<dbReference type="GeneID" id="107414323"/>
<keyword evidence="5 7" id="KW-1133">Transmembrane helix</keyword>
<dbReference type="KEGG" id="zju:107414323"/>
<gene>
    <name evidence="9" type="primary">LOC107414323</name>
</gene>
<dbReference type="SUPFAM" id="SSF103481">
    <property type="entry name" value="Multidrug resistance efflux transporter EmrE"/>
    <property type="match status" value="1"/>
</dbReference>
<reference evidence="9" key="1">
    <citation type="submission" date="2025-08" db="UniProtKB">
        <authorList>
            <consortium name="RefSeq"/>
        </authorList>
    </citation>
    <scope>IDENTIFICATION</scope>
    <source>
        <tissue evidence="9">Seedling</tissue>
    </source>
</reference>
<dbReference type="RefSeq" id="XP_015877922.3">
    <property type="nucleotide sequence ID" value="XM_016022436.4"/>
</dbReference>
<feature type="transmembrane region" description="Helical" evidence="7">
    <location>
        <begin position="145"/>
        <end position="162"/>
    </location>
</feature>
<evidence type="ECO:0000256" key="1">
    <source>
        <dbReference type="ARBA" id="ARBA00004141"/>
    </source>
</evidence>
<organism evidence="8 9">
    <name type="scientific">Ziziphus jujuba</name>
    <name type="common">Chinese jujube</name>
    <name type="synonym">Ziziphus sativa</name>
    <dbReference type="NCBI Taxonomy" id="326968"/>
    <lineage>
        <taxon>Eukaryota</taxon>
        <taxon>Viridiplantae</taxon>
        <taxon>Streptophyta</taxon>
        <taxon>Embryophyta</taxon>
        <taxon>Tracheophyta</taxon>
        <taxon>Spermatophyta</taxon>
        <taxon>Magnoliopsida</taxon>
        <taxon>eudicotyledons</taxon>
        <taxon>Gunneridae</taxon>
        <taxon>Pentapetalae</taxon>
        <taxon>rosids</taxon>
        <taxon>fabids</taxon>
        <taxon>Rosales</taxon>
        <taxon>Rhamnaceae</taxon>
        <taxon>Paliureae</taxon>
        <taxon>Ziziphus</taxon>
    </lineage>
</organism>
<evidence type="ECO:0000256" key="2">
    <source>
        <dbReference type="ARBA" id="ARBA00006213"/>
    </source>
</evidence>
<dbReference type="GO" id="GO:0016020">
    <property type="term" value="C:membrane"/>
    <property type="evidence" value="ECO:0007669"/>
    <property type="project" value="UniProtKB-SubCell"/>
</dbReference>
<evidence type="ECO:0000313" key="8">
    <source>
        <dbReference type="Proteomes" id="UP001652623"/>
    </source>
</evidence>
<feature type="transmembrane region" description="Helical" evidence="7">
    <location>
        <begin position="70"/>
        <end position="91"/>
    </location>
</feature>
<evidence type="ECO:0000256" key="4">
    <source>
        <dbReference type="ARBA" id="ARBA00022692"/>
    </source>
</evidence>
<dbReference type="PANTHER" id="PTHR31376:SF101">
    <property type="entry name" value="PURINE PERMEASE 19-RELATED"/>
    <property type="match status" value="1"/>
</dbReference>
<dbReference type="GO" id="GO:0005345">
    <property type="term" value="F:purine nucleobase transmembrane transporter activity"/>
    <property type="evidence" value="ECO:0007669"/>
    <property type="project" value="UniProtKB-UniRule"/>
</dbReference>
<accession>A0A6P3ZH34</accession>
<keyword evidence="4 7" id="KW-0812">Transmembrane</keyword>
<dbReference type="InterPro" id="IPR037185">
    <property type="entry name" value="EmrE-like"/>
</dbReference>
<dbReference type="InterPro" id="IPR030182">
    <property type="entry name" value="PUP_plant"/>
</dbReference>
<feature type="transmembrane region" description="Helical" evidence="7">
    <location>
        <begin position="207"/>
        <end position="227"/>
    </location>
</feature>
<feature type="transmembrane region" description="Helical" evidence="7">
    <location>
        <begin position="342"/>
        <end position="359"/>
    </location>
</feature>
<dbReference type="AlphaFoldDB" id="A0A6P3ZH34"/>
<dbReference type="PANTHER" id="PTHR31376">
    <property type="entry name" value="OS09G0467300 PROTEIN-RELATED"/>
    <property type="match status" value="1"/>
</dbReference>
<proteinExistence type="inferred from homology"/>
<dbReference type="Pfam" id="PF16913">
    <property type="entry name" value="PUNUT"/>
    <property type="match status" value="1"/>
</dbReference>
<keyword evidence="3 7" id="KW-0813">Transport</keyword>
<keyword evidence="8" id="KW-1185">Reference proteome</keyword>
<comment type="caution">
    <text evidence="7">Lacks conserved residue(s) required for the propagation of feature annotation.</text>
</comment>
<evidence type="ECO:0000256" key="7">
    <source>
        <dbReference type="RuleBase" id="RU368015"/>
    </source>
</evidence>
<evidence type="ECO:0000256" key="5">
    <source>
        <dbReference type="ARBA" id="ARBA00022989"/>
    </source>
</evidence>
<dbReference type="InParanoid" id="A0A6P3ZH34"/>
<feature type="transmembrane region" description="Helical" evidence="7">
    <location>
        <begin position="285"/>
        <end position="311"/>
    </location>
</feature>